<dbReference type="OrthoDB" id="333328at2759"/>
<dbReference type="SUPFAM" id="SSF48371">
    <property type="entry name" value="ARM repeat"/>
    <property type="match status" value="1"/>
</dbReference>
<dbReference type="VEuPathDB" id="ToxoDB:BESB_014670"/>
<feature type="region of interest" description="Disordered" evidence="2">
    <location>
        <begin position="80"/>
        <end position="102"/>
    </location>
</feature>
<dbReference type="Proteomes" id="UP000224006">
    <property type="component" value="Chromosome IX"/>
</dbReference>
<sequence>MFGSSGGGFLPALAAPATRQPPSEAFPPQVLRSLADKNYEKRKAGSQEVEALVRAALQRKTELELQLHAQVCELRRNAAPLPDLAPCDPGSGRDSAGAGTGPEQLEAFEGVQAARERQAKERETEAFWRKQIDAEEMKVVQMISVLNREFLLHVSPNSRKGGLVAIASVAIALETHVGRFLPLMLPPLLRAFSDPEARVRYYACEALYNVLKVAQTSALTFLNDIFDGVCKLYGDVDLDVRGGILFVDRLLKEIFVSAVNWPGKEDFLLLLVKRCRVKSPFIKMLVLSWISLLDSSPNTDLLQHLQLFLESLFAMLGDSHRDIRHAADACIASLLEDLKANGPKTDVTVLAAVARVVLRCLRSRDSFSRLTALVWLHALLSLALHASSAQRNPAATARTREKHDEAEETKGGQGAEDRQRRQGTESPSCMEIAYSREGEAPDASQSSKEEERDRRGEERDDNRDAVAGERGESEDAEVRQRQIWQAALQRELEVRRRQPASQG</sequence>
<reference evidence="3 4" key="1">
    <citation type="submission" date="2017-09" db="EMBL/GenBank/DDBJ databases">
        <title>Genome sequencing of Besnoitia besnoiti strain Bb-Ger1.</title>
        <authorList>
            <person name="Schares G."/>
            <person name="Venepally P."/>
            <person name="Lorenzi H.A."/>
        </authorList>
    </citation>
    <scope>NUCLEOTIDE SEQUENCE [LARGE SCALE GENOMIC DNA]</scope>
    <source>
        <strain evidence="3 4">Bb-Ger1</strain>
    </source>
</reference>
<dbReference type="EMBL" id="NWUJ01000010">
    <property type="protein sequence ID" value="PFH32854.1"/>
    <property type="molecule type" value="Genomic_DNA"/>
</dbReference>
<protein>
    <submittedName>
        <fullName evidence="3">HEAT repeat-containing protein</fullName>
    </submittedName>
</protein>
<name>A0A2A9M6N8_BESBE</name>
<proteinExistence type="predicted"/>
<dbReference type="GO" id="GO:0070772">
    <property type="term" value="C:PAS complex"/>
    <property type="evidence" value="ECO:0007669"/>
    <property type="project" value="InterPro"/>
</dbReference>
<dbReference type="Pfam" id="PF12755">
    <property type="entry name" value="Vac14_Fab1_bd"/>
    <property type="match status" value="1"/>
</dbReference>
<evidence type="ECO:0000256" key="2">
    <source>
        <dbReference type="SAM" id="MobiDB-lite"/>
    </source>
</evidence>
<dbReference type="GeneID" id="40306528"/>
<evidence type="ECO:0000256" key="1">
    <source>
        <dbReference type="PROSITE-ProRule" id="PRU00103"/>
    </source>
</evidence>
<dbReference type="STRING" id="94643.A0A2A9M6N8"/>
<feature type="repeat" description="HEAT" evidence="1">
    <location>
        <begin position="184"/>
        <end position="220"/>
    </location>
</feature>
<dbReference type="PANTHER" id="PTHR16023:SF0">
    <property type="entry name" value="PROTEIN VAC14 HOMOLOG"/>
    <property type="match status" value="1"/>
</dbReference>
<dbReference type="PANTHER" id="PTHR16023">
    <property type="entry name" value="TAX1 BINDING PROTEIN-RELATED"/>
    <property type="match status" value="1"/>
</dbReference>
<accession>A0A2A9M6N8</accession>
<dbReference type="InterPro" id="IPR011989">
    <property type="entry name" value="ARM-like"/>
</dbReference>
<feature type="compositionally biased region" description="Low complexity" evidence="2">
    <location>
        <begin position="80"/>
        <end position="89"/>
    </location>
</feature>
<organism evidence="3 4">
    <name type="scientific">Besnoitia besnoiti</name>
    <name type="common">Apicomplexan protozoan</name>
    <dbReference type="NCBI Taxonomy" id="94643"/>
    <lineage>
        <taxon>Eukaryota</taxon>
        <taxon>Sar</taxon>
        <taxon>Alveolata</taxon>
        <taxon>Apicomplexa</taxon>
        <taxon>Conoidasida</taxon>
        <taxon>Coccidia</taxon>
        <taxon>Eucoccidiorida</taxon>
        <taxon>Eimeriorina</taxon>
        <taxon>Sarcocystidae</taxon>
        <taxon>Besnoitia</taxon>
    </lineage>
</organism>
<feature type="compositionally biased region" description="Basic and acidic residues" evidence="2">
    <location>
        <begin position="398"/>
        <end position="423"/>
    </location>
</feature>
<feature type="region of interest" description="Disordered" evidence="2">
    <location>
        <begin position="1"/>
        <end position="27"/>
    </location>
</feature>
<dbReference type="AlphaFoldDB" id="A0A2A9M6N8"/>
<comment type="caution">
    <text evidence="3">The sequence shown here is derived from an EMBL/GenBank/DDBJ whole genome shotgun (WGS) entry which is preliminary data.</text>
</comment>
<evidence type="ECO:0000313" key="4">
    <source>
        <dbReference type="Proteomes" id="UP000224006"/>
    </source>
</evidence>
<feature type="compositionally biased region" description="Basic and acidic residues" evidence="2">
    <location>
        <begin position="447"/>
        <end position="480"/>
    </location>
</feature>
<dbReference type="InterPro" id="IPR026825">
    <property type="entry name" value="Vac14"/>
</dbReference>
<feature type="region of interest" description="Disordered" evidence="2">
    <location>
        <begin position="390"/>
        <end position="480"/>
    </location>
</feature>
<dbReference type="PROSITE" id="PS50077">
    <property type="entry name" value="HEAT_REPEAT"/>
    <property type="match status" value="1"/>
</dbReference>
<keyword evidence="4" id="KW-1185">Reference proteome</keyword>
<dbReference type="GO" id="GO:0010008">
    <property type="term" value="C:endosome membrane"/>
    <property type="evidence" value="ECO:0007669"/>
    <property type="project" value="TreeGrafter"/>
</dbReference>
<dbReference type="GO" id="GO:0006661">
    <property type="term" value="P:phosphatidylinositol biosynthetic process"/>
    <property type="evidence" value="ECO:0007669"/>
    <property type="project" value="InterPro"/>
</dbReference>
<gene>
    <name evidence="3" type="ORF">BESB_014670</name>
</gene>
<evidence type="ECO:0000313" key="3">
    <source>
        <dbReference type="EMBL" id="PFH32854.1"/>
    </source>
</evidence>
<dbReference type="RefSeq" id="XP_029216863.1">
    <property type="nucleotide sequence ID" value="XM_029360196.1"/>
</dbReference>
<dbReference type="InterPro" id="IPR021133">
    <property type="entry name" value="HEAT_type_2"/>
</dbReference>
<dbReference type="InterPro" id="IPR016024">
    <property type="entry name" value="ARM-type_fold"/>
</dbReference>
<dbReference type="KEGG" id="bbes:BESB_014670"/>
<dbReference type="Gene3D" id="1.25.10.10">
    <property type="entry name" value="Leucine-rich Repeat Variant"/>
    <property type="match status" value="2"/>
</dbReference>